<accession>A0A3S0XK79</accession>
<dbReference type="PANTHER" id="PTHR31088">
    <property type="entry name" value="MEMBRANE-ASSOCIATED PROTEIN VIPP1, CHLOROPLASTIC"/>
    <property type="match status" value="1"/>
</dbReference>
<sequence length="238" mass="25343">MGILSKLITQITGALHDLIDKNSDAGRTARQGVRQLDEQIKKAEEGVADVSAELRLMAHNRDKANTDAGKWGAIAKTAAADGNKDEAVNAVHRQVQAEELAASFETHVARLSPMVVQLKDRLESLRKVKIEMQNKTSVLDARSKVAQAESRAARALGNIGTAGGGVDFDRLEESVDREEAKAAALAELAHEKSAANPDAKLADYARREAIGEKLKALGLQPTAAPAGAKAIQGEKNAR</sequence>
<dbReference type="OrthoDB" id="9779630at2"/>
<evidence type="ECO:0000256" key="1">
    <source>
        <dbReference type="ARBA" id="ARBA00043985"/>
    </source>
</evidence>
<comment type="similarity">
    <text evidence="1">Belongs to the PspA/Vipp/IM30 family.</text>
</comment>
<dbReference type="EMBL" id="RXFT01000028">
    <property type="protein sequence ID" value="RUR71933.1"/>
    <property type="molecule type" value="Genomic_DNA"/>
</dbReference>
<protein>
    <submittedName>
        <fullName evidence="2">PspA/IM30 family protein</fullName>
    </submittedName>
</protein>
<dbReference type="Pfam" id="PF04012">
    <property type="entry name" value="PspA_IM30"/>
    <property type="match status" value="1"/>
</dbReference>
<organism evidence="2 3">
    <name type="scientific">Variovorax guangxiensis</name>
    <dbReference type="NCBI Taxonomy" id="1775474"/>
    <lineage>
        <taxon>Bacteria</taxon>
        <taxon>Pseudomonadati</taxon>
        <taxon>Pseudomonadota</taxon>
        <taxon>Betaproteobacteria</taxon>
        <taxon>Burkholderiales</taxon>
        <taxon>Comamonadaceae</taxon>
        <taxon>Variovorax</taxon>
    </lineage>
</organism>
<proteinExistence type="inferred from homology"/>
<reference evidence="2 3" key="1">
    <citation type="submission" date="2018-12" db="EMBL/GenBank/DDBJ databases">
        <title>The genome sequences of Variovorax guangxiensis DSM 27352.</title>
        <authorList>
            <person name="Gao J."/>
            <person name="Sun J."/>
        </authorList>
    </citation>
    <scope>NUCLEOTIDE SEQUENCE [LARGE SCALE GENOMIC DNA]</scope>
    <source>
        <strain evidence="2 3">DSM 27352</strain>
    </source>
</reference>
<dbReference type="PANTHER" id="PTHR31088:SF6">
    <property type="entry name" value="PHAGE SHOCK PROTEIN A"/>
    <property type="match status" value="1"/>
</dbReference>
<dbReference type="AlphaFoldDB" id="A0A3S0XK79"/>
<name>A0A3S0XK79_9BURK</name>
<dbReference type="InterPro" id="IPR007157">
    <property type="entry name" value="PspA_VIPP1"/>
</dbReference>
<evidence type="ECO:0000313" key="2">
    <source>
        <dbReference type="EMBL" id="RUR71933.1"/>
    </source>
</evidence>
<dbReference type="Proteomes" id="UP000281118">
    <property type="component" value="Unassembled WGS sequence"/>
</dbReference>
<comment type="caution">
    <text evidence="2">The sequence shown here is derived from an EMBL/GenBank/DDBJ whole genome shotgun (WGS) entry which is preliminary data.</text>
</comment>
<gene>
    <name evidence="2" type="ORF">EJP67_33290</name>
</gene>
<dbReference type="RefSeq" id="WP_126025988.1">
    <property type="nucleotide sequence ID" value="NZ_RXFT01000028.1"/>
</dbReference>
<evidence type="ECO:0000313" key="3">
    <source>
        <dbReference type="Proteomes" id="UP000281118"/>
    </source>
</evidence>